<feature type="region of interest" description="Disordered" evidence="2">
    <location>
        <begin position="107"/>
        <end position="129"/>
    </location>
</feature>
<dbReference type="Pfam" id="PF13809">
    <property type="entry name" value="Tubulin_2"/>
    <property type="match status" value="1"/>
</dbReference>
<dbReference type="InterPro" id="IPR036525">
    <property type="entry name" value="Tubulin/FtsZ_GTPase_sf"/>
</dbReference>
<sequence>MVMARVPDNLTIVGLGGFGKNVVFSLSEQEWLLDHFLGKGRSLRLIGIDTDIQEKQRDFNRLNSYIDSISKMKSLKGSDGGDISVHYYCLPDNPVFRTKSTIIDGSSDLSESIDRDNDHSVNNPSDPDPVNAYHSVVNDVCEGKYDFSGGVSRQRAIGKLTLSGVLESDPDFTTAIFAGYGPVAIVAALGGGTGSGMFIDIAREIGSATGRKIWFFGIVPSQEEGEIEQFNAIVALTELEYSNVLGEPIFDHTVLADITPTKYANEYDPSDRIIRNFDASFSYLLLNALALPEEVIGPGVHTLTEYSSIISADAHVLRYPIGSYLELNRRAEELLKSFEALFREYARQFEANNECYTSLSSNMERMETMYREFFVEGENTEDSEGASRYVLHMVEGVFNLLDCECVRHHRYTVLDAISLSFRQMISVEGNEENGSDRYQKLLDTLLSIEEILSAYEDTIISPGEKKILDLIVDIFTHLKLLADIQGKILRIRDTDVRNLLLNGLRGVTGGKESVASLKENIFILQARLEEYEKAIREYTSRQAEFEKQRSDDLSDVELHCRELKESVQAYVSRREVLLEAARKEKDISLRFNELMARLQNRCNRAEEKNAPWIGIDRWIEDADIDSLHSEIESLSNLTGTDLKYLEKVAEMAVHYYYDEYGVRFVRNAGIFSKMLGHLPHPEVLSRERDENLNTIRAIVSVEEDVFQVTEDPFGLVLSPQLVTERLHHELDSAGQEILNSLVFEYHLNDEEREKVYDTLNQGSSMAILVSIRALLDDIMEQRKGYASEIDSCTREIREKTEIYDGLRSQLAFYRDAADLIHLTGNILPISKPDTAHYDESAERYNESYRNVSATQVDPYYSCCGADNHSVLPDLTERSDLGGFDLTEEGREEVLSIVDAVSMKYPDLIDEKILGINGFSYKYAMNLTDNWHMDRRLWHYDRATLVVSSPSAYLLNNVGEKGRDFSKNMTMKLLLERIHDACVVGQNLSHPWETAICFYAASGFLDNLRLFDREGSPWKFYQQNQDMILHHAAFLHAGRYIVRDRVLDPTLAASIADSGGSGEQSGDNDRKNPVLDLYTEKVLN</sequence>
<gene>
    <name evidence="3" type="ORF">CUJ86_03570</name>
</gene>
<dbReference type="EMBL" id="PGCL01000001">
    <property type="protein sequence ID" value="TAJ45799.1"/>
    <property type="molecule type" value="Genomic_DNA"/>
</dbReference>
<evidence type="ECO:0000313" key="3">
    <source>
        <dbReference type="EMBL" id="TAJ45799.1"/>
    </source>
</evidence>
<protein>
    <recommendedName>
        <fullName evidence="5">Tubulin like</fullName>
    </recommendedName>
</protein>
<organism evidence="3 4">
    <name type="scientific">Methanofollis fontis</name>
    <dbReference type="NCBI Taxonomy" id="2052832"/>
    <lineage>
        <taxon>Archaea</taxon>
        <taxon>Methanobacteriati</taxon>
        <taxon>Methanobacteriota</taxon>
        <taxon>Stenosarchaea group</taxon>
        <taxon>Methanomicrobia</taxon>
        <taxon>Methanomicrobiales</taxon>
        <taxon>Methanomicrobiaceae</taxon>
        <taxon>Methanofollis</taxon>
    </lineage>
</organism>
<evidence type="ECO:0000313" key="4">
    <source>
        <dbReference type="Proteomes" id="UP000292580"/>
    </source>
</evidence>
<dbReference type="InterPro" id="IPR025904">
    <property type="entry name" value="Tubulin-like"/>
</dbReference>
<accession>A0A483CZY6</accession>
<keyword evidence="4" id="KW-1185">Reference proteome</keyword>
<dbReference type="Proteomes" id="UP000292580">
    <property type="component" value="Unassembled WGS sequence"/>
</dbReference>
<feature type="coiled-coil region" evidence="1">
    <location>
        <begin position="514"/>
        <end position="548"/>
    </location>
</feature>
<reference evidence="3 4" key="1">
    <citation type="submission" date="2017-11" db="EMBL/GenBank/DDBJ databases">
        <title>Isolation and Characterization of Methanofollis Species from Methane Seep Offshore SW Taiwan.</title>
        <authorList>
            <person name="Teng N.-H."/>
            <person name="Lai M.-C."/>
            <person name="Chen S.-C."/>
        </authorList>
    </citation>
    <scope>NUCLEOTIDE SEQUENCE [LARGE SCALE GENOMIC DNA]</scope>
    <source>
        <strain evidence="3 4">FWC-SCC2</strain>
    </source>
</reference>
<proteinExistence type="predicted"/>
<dbReference type="AlphaFoldDB" id="A0A483CZY6"/>
<evidence type="ECO:0000256" key="2">
    <source>
        <dbReference type="SAM" id="MobiDB-lite"/>
    </source>
</evidence>
<comment type="caution">
    <text evidence="3">The sequence shown here is derived from an EMBL/GenBank/DDBJ whole genome shotgun (WGS) entry which is preliminary data.</text>
</comment>
<evidence type="ECO:0008006" key="5">
    <source>
        <dbReference type="Google" id="ProtNLM"/>
    </source>
</evidence>
<keyword evidence="1" id="KW-0175">Coiled coil</keyword>
<evidence type="ECO:0000256" key="1">
    <source>
        <dbReference type="SAM" id="Coils"/>
    </source>
</evidence>
<dbReference type="Gene3D" id="3.40.50.1440">
    <property type="entry name" value="Tubulin/FtsZ, GTPase domain"/>
    <property type="match status" value="1"/>
</dbReference>
<name>A0A483CZY6_9EURY</name>
<dbReference type="SUPFAM" id="SSF52490">
    <property type="entry name" value="Tubulin nucleotide-binding domain-like"/>
    <property type="match status" value="1"/>
</dbReference>